<evidence type="ECO:0000313" key="16">
    <source>
        <dbReference type="Proteomes" id="UP000476176"/>
    </source>
</evidence>
<evidence type="ECO:0000313" key="5">
    <source>
        <dbReference type="EMBL" id="KAE9137584.1"/>
    </source>
</evidence>
<gene>
    <name evidence="8" type="ORF">PF002_g16460</name>
    <name evidence="6" type="ORF">PF004_g21076</name>
    <name evidence="7" type="ORF">PF005_g15029</name>
    <name evidence="5" type="ORF">PF006_g14149</name>
    <name evidence="4" type="ORF">PF007_g15429</name>
    <name evidence="9" type="ORF">PF008_g14124</name>
    <name evidence="2" type="ORF">PF009_g13589</name>
    <name evidence="3" type="ORF">PF011_g14083</name>
</gene>
<dbReference type="Proteomes" id="UP000486351">
    <property type="component" value="Unassembled WGS sequence"/>
</dbReference>
<proteinExistence type="predicted"/>
<dbReference type="Proteomes" id="UP000440732">
    <property type="component" value="Unassembled WGS sequence"/>
</dbReference>
<dbReference type="EMBL" id="QXFZ01000944">
    <property type="protein sequence ID" value="KAE9100652.1"/>
    <property type="molecule type" value="Genomic_DNA"/>
</dbReference>
<evidence type="ECO:0000313" key="14">
    <source>
        <dbReference type="Proteomes" id="UP000441208"/>
    </source>
</evidence>
<dbReference type="EMBL" id="QXFY01000861">
    <property type="protein sequence ID" value="KAE9334116.1"/>
    <property type="molecule type" value="Genomic_DNA"/>
</dbReference>
<evidence type="ECO:0000313" key="4">
    <source>
        <dbReference type="EMBL" id="KAE9100652.1"/>
    </source>
</evidence>
<dbReference type="EMBL" id="QXGF01000714">
    <property type="protein sequence ID" value="KAE8936496.1"/>
    <property type="molecule type" value="Genomic_DNA"/>
</dbReference>
<protein>
    <submittedName>
        <fullName evidence="7">Uncharacterized protein</fullName>
    </submittedName>
</protein>
<name>A0A6A3XFT4_9STRA</name>
<dbReference type="EMBL" id="QXGB01000914">
    <property type="protein sequence ID" value="KAE9201252.1"/>
    <property type="molecule type" value="Genomic_DNA"/>
</dbReference>
<evidence type="ECO:0000313" key="8">
    <source>
        <dbReference type="EMBL" id="KAE9218594.1"/>
    </source>
</evidence>
<dbReference type="EMBL" id="QXGD01000974">
    <property type="protein sequence ID" value="KAE9218594.1"/>
    <property type="molecule type" value="Genomic_DNA"/>
</dbReference>
<keyword evidence="11" id="KW-1185">Reference proteome</keyword>
<dbReference type="Proteomes" id="UP000476176">
    <property type="component" value="Unassembled WGS sequence"/>
</dbReference>
<dbReference type="EMBL" id="QXFW01000897">
    <property type="protein sequence ID" value="KAE9000665.1"/>
    <property type="molecule type" value="Genomic_DNA"/>
</dbReference>
<dbReference type="AlphaFoldDB" id="A0A6A3XFT4"/>
<dbReference type="Proteomes" id="UP000433483">
    <property type="component" value="Unassembled WGS sequence"/>
</dbReference>
<dbReference type="Proteomes" id="UP000460718">
    <property type="component" value="Unassembled WGS sequence"/>
</dbReference>
<evidence type="ECO:0000313" key="10">
    <source>
        <dbReference type="Proteomes" id="UP000429523"/>
    </source>
</evidence>
<evidence type="ECO:0000313" key="2">
    <source>
        <dbReference type="EMBL" id="KAE8936496.1"/>
    </source>
</evidence>
<evidence type="ECO:0000313" key="17">
    <source>
        <dbReference type="Proteomes" id="UP000486351"/>
    </source>
</evidence>
<evidence type="ECO:0000313" key="9">
    <source>
        <dbReference type="EMBL" id="KAE9334116.1"/>
    </source>
</evidence>
<sequence>MANLNVVPIPPHSSEHSFEDAKRDKNARRIDRDNRVDSSV</sequence>
<evidence type="ECO:0000313" key="3">
    <source>
        <dbReference type="EMBL" id="KAE9000665.1"/>
    </source>
</evidence>
<dbReference type="Proteomes" id="UP000441208">
    <property type="component" value="Unassembled WGS sequence"/>
</dbReference>
<accession>A0A6A3XFT4</accession>
<feature type="compositionally biased region" description="Basic and acidic residues" evidence="1">
    <location>
        <begin position="13"/>
        <end position="40"/>
    </location>
</feature>
<organism evidence="7 11">
    <name type="scientific">Phytophthora fragariae</name>
    <dbReference type="NCBI Taxonomy" id="53985"/>
    <lineage>
        <taxon>Eukaryota</taxon>
        <taxon>Sar</taxon>
        <taxon>Stramenopiles</taxon>
        <taxon>Oomycota</taxon>
        <taxon>Peronosporomycetes</taxon>
        <taxon>Peronosporales</taxon>
        <taxon>Peronosporaceae</taxon>
        <taxon>Phytophthora</taxon>
    </lineage>
</organism>
<evidence type="ECO:0000313" key="11">
    <source>
        <dbReference type="Proteomes" id="UP000433483"/>
    </source>
</evidence>
<dbReference type="EMBL" id="QXGC01001952">
    <property type="protein sequence ID" value="KAE9193230.1"/>
    <property type="molecule type" value="Genomic_DNA"/>
</dbReference>
<evidence type="ECO:0000313" key="13">
    <source>
        <dbReference type="Proteomes" id="UP000440732"/>
    </source>
</evidence>
<evidence type="ECO:0000313" key="15">
    <source>
        <dbReference type="Proteomes" id="UP000460718"/>
    </source>
</evidence>
<evidence type="ECO:0000256" key="1">
    <source>
        <dbReference type="SAM" id="MobiDB-lite"/>
    </source>
</evidence>
<reference evidence="10 11" key="1">
    <citation type="submission" date="2018-08" db="EMBL/GenBank/DDBJ databases">
        <title>Genomic investigation of the strawberry pathogen Phytophthora fragariae indicates pathogenicity is determined by transcriptional variation in three key races.</title>
        <authorList>
            <person name="Adams T.M."/>
            <person name="Armitage A.D."/>
            <person name="Sobczyk M.K."/>
            <person name="Bates H.J."/>
            <person name="Dunwell J.M."/>
            <person name="Nellist C.F."/>
            <person name="Harrison R.J."/>
        </authorList>
    </citation>
    <scope>NUCLEOTIDE SEQUENCE [LARGE SCALE GENOMIC DNA]</scope>
    <source>
        <strain evidence="8 12">BC-1</strain>
        <strain evidence="6 16">BC-23</strain>
        <strain evidence="7 11">NOV-27</strain>
        <strain evidence="5 13">NOV-5</strain>
        <strain evidence="4 14">NOV-71</strain>
        <strain evidence="9 17">NOV-77</strain>
        <strain evidence="2 10">NOV-9</strain>
        <strain evidence="3 15">SCRP245</strain>
    </source>
</reference>
<feature type="region of interest" description="Disordered" evidence="1">
    <location>
        <begin position="1"/>
        <end position="40"/>
    </location>
</feature>
<evidence type="ECO:0000313" key="6">
    <source>
        <dbReference type="EMBL" id="KAE9193230.1"/>
    </source>
</evidence>
<evidence type="ECO:0000313" key="12">
    <source>
        <dbReference type="Proteomes" id="UP000440367"/>
    </source>
</evidence>
<dbReference type="Proteomes" id="UP000440367">
    <property type="component" value="Unassembled WGS sequence"/>
</dbReference>
<comment type="caution">
    <text evidence="7">The sequence shown here is derived from an EMBL/GenBank/DDBJ whole genome shotgun (WGS) entry which is preliminary data.</text>
</comment>
<dbReference type="Proteomes" id="UP000429523">
    <property type="component" value="Unassembled WGS sequence"/>
</dbReference>
<evidence type="ECO:0000313" key="7">
    <source>
        <dbReference type="EMBL" id="KAE9201252.1"/>
    </source>
</evidence>
<dbReference type="EMBL" id="QXGA01000874">
    <property type="protein sequence ID" value="KAE9137584.1"/>
    <property type="molecule type" value="Genomic_DNA"/>
</dbReference>